<evidence type="ECO:0000259" key="9">
    <source>
        <dbReference type="PROSITE" id="PS50850"/>
    </source>
</evidence>
<comment type="subcellular location">
    <subcellularLocation>
        <location evidence="1">Membrane</location>
        <topology evidence="1">Multi-pass membrane protein</topology>
    </subcellularLocation>
</comment>
<feature type="transmembrane region" description="Helical" evidence="8">
    <location>
        <begin position="38"/>
        <end position="57"/>
    </location>
</feature>
<evidence type="ECO:0000256" key="5">
    <source>
        <dbReference type="ARBA" id="ARBA00022989"/>
    </source>
</evidence>
<dbReference type="Pfam" id="PF00083">
    <property type="entry name" value="Sugar_tr"/>
    <property type="match status" value="1"/>
</dbReference>
<feature type="transmembrane region" description="Helical" evidence="8">
    <location>
        <begin position="63"/>
        <end position="86"/>
    </location>
</feature>
<feature type="transmembrane region" description="Helical" evidence="8">
    <location>
        <begin position="320"/>
        <end position="346"/>
    </location>
</feature>
<keyword evidence="11" id="KW-1185">Reference proteome</keyword>
<dbReference type="PRINTS" id="PR00171">
    <property type="entry name" value="SUGRTRNSPORT"/>
</dbReference>
<dbReference type="STRING" id="101091.A0A1C7N233"/>
<evidence type="ECO:0000256" key="3">
    <source>
        <dbReference type="ARBA" id="ARBA00022448"/>
    </source>
</evidence>
<keyword evidence="6 8" id="KW-0472">Membrane</keyword>
<evidence type="ECO:0000256" key="6">
    <source>
        <dbReference type="ARBA" id="ARBA00023136"/>
    </source>
</evidence>
<reference evidence="10 11" key="1">
    <citation type="submission" date="2016-03" db="EMBL/GenBank/DDBJ databases">
        <title>Choanephora cucurbitarum.</title>
        <authorList>
            <person name="Min B."/>
            <person name="Park H."/>
            <person name="Park J.-H."/>
            <person name="Shin H.-D."/>
            <person name="Choi I.-G."/>
        </authorList>
    </citation>
    <scope>NUCLEOTIDE SEQUENCE [LARGE SCALE GENOMIC DNA]</scope>
    <source>
        <strain evidence="10 11">KUS-F28377</strain>
    </source>
</reference>
<evidence type="ECO:0000313" key="10">
    <source>
        <dbReference type="EMBL" id="OBZ83170.1"/>
    </source>
</evidence>
<dbReference type="InParanoid" id="A0A1C7N233"/>
<dbReference type="InterPro" id="IPR003663">
    <property type="entry name" value="Sugar/inositol_transpt"/>
</dbReference>
<dbReference type="SUPFAM" id="SSF103473">
    <property type="entry name" value="MFS general substrate transporter"/>
    <property type="match status" value="1"/>
</dbReference>
<feature type="transmembrane region" description="Helical" evidence="8">
    <location>
        <begin position="258"/>
        <end position="275"/>
    </location>
</feature>
<evidence type="ECO:0000313" key="11">
    <source>
        <dbReference type="Proteomes" id="UP000093000"/>
    </source>
</evidence>
<dbReference type="AlphaFoldDB" id="A0A1C7N233"/>
<accession>A0A1C7N233</accession>
<keyword evidence="5 8" id="KW-1133">Transmembrane helix</keyword>
<evidence type="ECO:0000256" key="7">
    <source>
        <dbReference type="RuleBase" id="RU003346"/>
    </source>
</evidence>
<feature type="transmembrane region" description="Helical" evidence="8">
    <location>
        <begin position="387"/>
        <end position="409"/>
    </location>
</feature>
<dbReference type="GO" id="GO:0005351">
    <property type="term" value="F:carbohydrate:proton symporter activity"/>
    <property type="evidence" value="ECO:0007669"/>
    <property type="project" value="TreeGrafter"/>
</dbReference>
<dbReference type="FunFam" id="1.20.1250.20:FF:000134">
    <property type="entry name" value="MFS sugar transporter protein"/>
    <property type="match status" value="1"/>
</dbReference>
<comment type="caution">
    <text evidence="10">The sequence shown here is derived from an EMBL/GenBank/DDBJ whole genome shotgun (WGS) entry which is preliminary data.</text>
</comment>
<keyword evidence="4 8" id="KW-0812">Transmembrane</keyword>
<evidence type="ECO:0000256" key="1">
    <source>
        <dbReference type="ARBA" id="ARBA00004141"/>
    </source>
</evidence>
<evidence type="ECO:0000256" key="4">
    <source>
        <dbReference type="ARBA" id="ARBA00022692"/>
    </source>
</evidence>
<dbReference type="PANTHER" id="PTHR48022:SF2">
    <property type="entry name" value="PLASTIDIC GLUCOSE TRANSPORTER 4"/>
    <property type="match status" value="1"/>
</dbReference>
<dbReference type="EMBL" id="LUGH01000710">
    <property type="protein sequence ID" value="OBZ83170.1"/>
    <property type="molecule type" value="Genomic_DNA"/>
</dbReference>
<feature type="transmembrane region" description="Helical" evidence="8">
    <location>
        <begin position="98"/>
        <end position="117"/>
    </location>
</feature>
<proteinExistence type="inferred from homology"/>
<dbReference type="InterPro" id="IPR050360">
    <property type="entry name" value="MFS_Sugar_Transporters"/>
</dbReference>
<dbReference type="InterPro" id="IPR005828">
    <property type="entry name" value="MFS_sugar_transport-like"/>
</dbReference>
<evidence type="ECO:0000256" key="2">
    <source>
        <dbReference type="ARBA" id="ARBA00010992"/>
    </source>
</evidence>
<comment type="similarity">
    <text evidence="2 7">Belongs to the major facilitator superfamily. Sugar transporter (TC 2.A.1.1) family.</text>
</comment>
<organism evidence="10 11">
    <name type="scientific">Choanephora cucurbitarum</name>
    <dbReference type="NCBI Taxonomy" id="101091"/>
    <lineage>
        <taxon>Eukaryota</taxon>
        <taxon>Fungi</taxon>
        <taxon>Fungi incertae sedis</taxon>
        <taxon>Mucoromycota</taxon>
        <taxon>Mucoromycotina</taxon>
        <taxon>Mucoromycetes</taxon>
        <taxon>Mucorales</taxon>
        <taxon>Mucorineae</taxon>
        <taxon>Choanephoraceae</taxon>
        <taxon>Choanephoroideae</taxon>
        <taxon>Choanephora</taxon>
    </lineage>
</organism>
<feature type="transmembrane region" description="Helical" evidence="8">
    <location>
        <begin position="287"/>
        <end position="308"/>
    </location>
</feature>
<name>A0A1C7N233_9FUNG</name>
<dbReference type="InterPro" id="IPR036259">
    <property type="entry name" value="MFS_trans_sf"/>
</dbReference>
<dbReference type="Gene3D" id="1.20.1250.20">
    <property type="entry name" value="MFS general substrate transporter like domains"/>
    <property type="match status" value="1"/>
</dbReference>
<dbReference type="NCBIfam" id="TIGR00879">
    <property type="entry name" value="SP"/>
    <property type="match status" value="1"/>
</dbReference>
<dbReference type="Proteomes" id="UP000093000">
    <property type="component" value="Unassembled WGS sequence"/>
</dbReference>
<feature type="domain" description="Major facilitator superfamily (MFS) profile" evidence="9">
    <location>
        <begin position="1"/>
        <end position="413"/>
    </location>
</feature>
<feature type="transmembrane region" description="Helical" evidence="8">
    <location>
        <begin position="129"/>
        <end position="150"/>
    </location>
</feature>
<dbReference type="PROSITE" id="PS50850">
    <property type="entry name" value="MFS"/>
    <property type="match status" value="1"/>
</dbReference>
<dbReference type="InterPro" id="IPR020846">
    <property type="entry name" value="MFS_dom"/>
</dbReference>
<evidence type="ECO:0000256" key="8">
    <source>
        <dbReference type="SAM" id="Phobius"/>
    </source>
</evidence>
<dbReference type="OrthoDB" id="508119at2759"/>
<gene>
    <name evidence="10" type="primary">qutD_2</name>
    <name evidence="10" type="ORF">A0J61_08783</name>
</gene>
<dbReference type="GO" id="GO:0016020">
    <property type="term" value="C:membrane"/>
    <property type="evidence" value="ECO:0007669"/>
    <property type="project" value="UniProtKB-SubCell"/>
</dbReference>
<sequence>MEENTSQIEGNIVSLLQAGACGGALSANFSADRFGRRTSVMFSCLLFMFGSLIQTGAKNLDMILFGRFAGGWGMGACSMLIPMYIAELVPSHYRGRMGALWSLNIAVGMTIAFWTNYGCLINLRGDIQWRLPLGLQAVPGLILFLGMFLLPESIRWLALKDRFDEAKQVLCKLRNLPEDHPDIHAEFEDISNAILAEKHHEGSKWNEMRESYNIRRIVLGCFMQAAQQWTGTNAINYYGPLIFQTVGLKGNTSSLMTGIYGCVKIFFCLVSFLFLDKKGIGRRPILIAGSLANVCIFFILGGMLYAIQHAASTGSEANPAYGYVGLLMIYFFAVSFEFTWGPMTWIVCSEIFPNRIRAACISLTTSMNWAMNAVIGKVTPLMITSIAYATFFFYGACAVLMGCIVFFFLPETQGRSLEQMNEIFNDGRIIVIGHKKLDKSKDLLPTTNSSCSDINEKSILELKAT</sequence>
<dbReference type="PANTHER" id="PTHR48022">
    <property type="entry name" value="PLASTIDIC GLUCOSE TRANSPORTER 4"/>
    <property type="match status" value="1"/>
</dbReference>
<protein>
    <submittedName>
        <fullName evidence="10">Quinate permease</fullName>
    </submittedName>
</protein>
<keyword evidence="3 7" id="KW-0813">Transport</keyword>